<dbReference type="EMBL" id="JAACJM010000104">
    <property type="protein sequence ID" value="KAF5346228.1"/>
    <property type="molecule type" value="Genomic_DNA"/>
</dbReference>
<reference evidence="2 3" key="1">
    <citation type="journal article" date="2020" name="ISME J.">
        <title>Uncovering the hidden diversity of litter-decomposition mechanisms in mushroom-forming fungi.</title>
        <authorList>
            <person name="Floudas D."/>
            <person name="Bentzer J."/>
            <person name="Ahren D."/>
            <person name="Johansson T."/>
            <person name="Persson P."/>
            <person name="Tunlid A."/>
        </authorList>
    </citation>
    <scope>NUCLEOTIDE SEQUENCE [LARGE SCALE GENOMIC DNA]</scope>
    <source>
        <strain evidence="2 3">CBS 291.85</strain>
    </source>
</reference>
<feature type="compositionally biased region" description="Low complexity" evidence="1">
    <location>
        <begin position="423"/>
        <end position="434"/>
    </location>
</feature>
<evidence type="ECO:0000313" key="2">
    <source>
        <dbReference type="EMBL" id="KAF5346228.1"/>
    </source>
</evidence>
<feature type="compositionally biased region" description="Low complexity" evidence="1">
    <location>
        <begin position="248"/>
        <end position="261"/>
    </location>
</feature>
<feature type="region of interest" description="Disordered" evidence="1">
    <location>
        <begin position="125"/>
        <end position="146"/>
    </location>
</feature>
<feature type="compositionally biased region" description="Acidic residues" evidence="1">
    <location>
        <begin position="33"/>
        <end position="42"/>
    </location>
</feature>
<feature type="region of interest" description="Disordered" evidence="1">
    <location>
        <begin position="1"/>
        <end position="64"/>
    </location>
</feature>
<dbReference type="AlphaFoldDB" id="A0A8H5FRP1"/>
<protein>
    <submittedName>
        <fullName evidence="2">Uncharacterized protein</fullName>
    </submittedName>
</protein>
<feature type="region of interest" description="Disordered" evidence="1">
    <location>
        <begin position="248"/>
        <end position="288"/>
    </location>
</feature>
<name>A0A8H5FRP1_9AGAR</name>
<feature type="compositionally biased region" description="Low complexity" evidence="1">
    <location>
        <begin position="268"/>
        <end position="281"/>
    </location>
</feature>
<evidence type="ECO:0000256" key="1">
    <source>
        <dbReference type="SAM" id="MobiDB-lite"/>
    </source>
</evidence>
<keyword evidence="3" id="KW-1185">Reference proteome</keyword>
<sequence length="512" mass="55814">MSLFVDTEASAARNEGEDEDSSQEHMDNFIQEASEEEEEADENDHSGAWYEDEDAHNPDDLQSLDDNHVWAGFLRRNKQRAQQIQRPLDSDELSDHLLHLSLLRARIPGSEYDLIHGLYETFVPPNDTPSPTSTPQVPIPENTRMTQSPASTLHDIRMSSPPPSLAQQQIHEVETRESRFRQGFQACRNSLQSAAKLPEVHGQLKTILGQFYVPSEWDAAVSSVSVEDSADIDAARRKLDDLEKAWLAQGPSTASSTSSSSSPPPPSQAQGPSTVSSTSSSSPPPPSMDSWEFWGTVYNSRDMAMMGKGFSRNDDQVVEVFQFPAASAPAISSFGRVAPWFSSSSSACLPIPPPTVEPLADSLPLEPSVVACTELEASVAVSTKIPINVDALPDCEPLFLSPVGNEIKEEANPPWLNQSIITPSFHSPSRSSSPGLTFDPENEEFPWPLPSTDTPISKPTSLPHPIPPKAALAPTTFSPPRTKNSPSKTKTSKPTPSTINPNPKLLDTRNVK</sequence>
<accession>A0A8H5FRP1</accession>
<dbReference type="Proteomes" id="UP000559256">
    <property type="component" value="Unassembled WGS sequence"/>
</dbReference>
<feature type="compositionally biased region" description="Low complexity" evidence="1">
    <location>
        <begin position="478"/>
        <end position="504"/>
    </location>
</feature>
<feature type="compositionally biased region" description="Polar residues" evidence="1">
    <location>
        <begin position="451"/>
        <end position="460"/>
    </location>
</feature>
<evidence type="ECO:0000313" key="3">
    <source>
        <dbReference type="Proteomes" id="UP000559256"/>
    </source>
</evidence>
<gene>
    <name evidence="2" type="ORF">D9758_014389</name>
</gene>
<proteinExistence type="predicted"/>
<organism evidence="2 3">
    <name type="scientific">Tetrapyrgos nigripes</name>
    <dbReference type="NCBI Taxonomy" id="182062"/>
    <lineage>
        <taxon>Eukaryota</taxon>
        <taxon>Fungi</taxon>
        <taxon>Dikarya</taxon>
        <taxon>Basidiomycota</taxon>
        <taxon>Agaricomycotina</taxon>
        <taxon>Agaricomycetes</taxon>
        <taxon>Agaricomycetidae</taxon>
        <taxon>Agaricales</taxon>
        <taxon>Marasmiineae</taxon>
        <taxon>Marasmiaceae</taxon>
        <taxon>Tetrapyrgos</taxon>
    </lineage>
</organism>
<comment type="caution">
    <text evidence="2">The sequence shown here is derived from an EMBL/GenBank/DDBJ whole genome shotgun (WGS) entry which is preliminary data.</text>
</comment>
<feature type="region of interest" description="Disordered" evidence="1">
    <location>
        <begin position="418"/>
        <end position="512"/>
    </location>
</feature>